<feature type="domain" description="Toprim" evidence="10">
    <location>
        <begin position="3"/>
        <end position="113"/>
    </location>
</feature>
<evidence type="ECO:0000313" key="12">
    <source>
        <dbReference type="EMBL" id="MFD0738784.1"/>
    </source>
</evidence>
<dbReference type="InterPro" id="IPR003601">
    <property type="entry name" value="Topo_IA_2"/>
</dbReference>
<feature type="compositionally biased region" description="Basic residues" evidence="9">
    <location>
        <begin position="792"/>
        <end position="830"/>
    </location>
</feature>
<evidence type="ECO:0000256" key="5">
    <source>
        <dbReference type="ARBA" id="ARBA00023029"/>
    </source>
</evidence>
<dbReference type="Gene3D" id="2.70.20.10">
    <property type="entry name" value="Topoisomerase I, domain 3"/>
    <property type="match status" value="1"/>
</dbReference>
<accession>A0ABW2YMT4</accession>
<keyword evidence="5 8" id="KW-0799">Topoisomerase</keyword>
<evidence type="ECO:0000256" key="6">
    <source>
        <dbReference type="ARBA" id="ARBA00023125"/>
    </source>
</evidence>
<evidence type="ECO:0000256" key="1">
    <source>
        <dbReference type="ARBA" id="ARBA00000213"/>
    </source>
</evidence>
<keyword evidence="13" id="KW-1185">Reference proteome</keyword>
<dbReference type="PANTHER" id="PTHR42785">
    <property type="entry name" value="DNA TOPOISOMERASE, TYPE IA, CORE"/>
    <property type="match status" value="1"/>
</dbReference>
<organism evidence="12 13">
    <name type="scientific">Lysobacter koreensis</name>
    <dbReference type="NCBI Taxonomy" id="266122"/>
    <lineage>
        <taxon>Bacteria</taxon>
        <taxon>Pseudomonadati</taxon>
        <taxon>Pseudomonadota</taxon>
        <taxon>Gammaproteobacteria</taxon>
        <taxon>Lysobacterales</taxon>
        <taxon>Lysobacteraceae</taxon>
        <taxon>Lysobacter</taxon>
    </lineage>
</organism>
<dbReference type="EMBL" id="JBHTIH010000003">
    <property type="protein sequence ID" value="MFD0738784.1"/>
    <property type="molecule type" value="Genomic_DNA"/>
</dbReference>
<dbReference type="Proteomes" id="UP001597090">
    <property type="component" value="Unassembled WGS sequence"/>
</dbReference>
<evidence type="ECO:0000256" key="7">
    <source>
        <dbReference type="ARBA" id="ARBA00023235"/>
    </source>
</evidence>
<dbReference type="PROSITE" id="PS50880">
    <property type="entry name" value="TOPRIM"/>
    <property type="match status" value="1"/>
</dbReference>
<dbReference type="Gene3D" id="1.10.290.10">
    <property type="entry name" value="Topoisomerase I, domain 4"/>
    <property type="match status" value="1"/>
</dbReference>
<protein>
    <recommendedName>
        <fullName evidence="8">DNA topoisomerase 1</fullName>
        <ecNumber evidence="8">5.6.2.1</ecNumber>
    </recommendedName>
    <alternativeName>
        <fullName evidence="8">DNA topoisomerase I</fullName>
    </alternativeName>
</protein>
<dbReference type="EC" id="5.6.2.1" evidence="8"/>
<proteinExistence type="inferred from homology"/>
<feature type="active site" description="O-(5'-phospho-DNA)-tyrosine intermediate" evidence="8">
    <location>
        <position position="308"/>
    </location>
</feature>
<comment type="caution">
    <text evidence="12">The sequence shown here is derived from an EMBL/GenBank/DDBJ whole genome shotgun (WGS) entry which is preliminary data.</text>
</comment>
<dbReference type="SUPFAM" id="SSF56712">
    <property type="entry name" value="Prokaryotic type I DNA topoisomerase"/>
    <property type="match status" value="1"/>
</dbReference>
<evidence type="ECO:0000313" key="13">
    <source>
        <dbReference type="Proteomes" id="UP001597090"/>
    </source>
</evidence>
<dbReference type="SMART" id="SM00437">
    <property type="entry name" value="TOP1Ac"/>
    <property type="match status" value="1"/>
</dbReference>
<sequence length="830" mass="91886">MAKNLLIVESPAKAKTINKYLGKDFTVLASYGHVRDLIPKEGAVDPDNRFAMTYAVIDKNEKHVDAIAKAAKGAEHLFLATDPDREGEAISWHIAEILRERGLLKDRTLQRVVFTEITPRAIKEAMAKPRDIASDLVDAQQARRALDYLVGFNLSPVLWRKVQRGLSAGRVQSPALRMIVEREEEIEAFIAREYWSIEAECLHPSQAFTARLTKLDNKKFEQFTITDGDTAESARKRIVAAANGALQVTDVTSKERKRRPAAPFTTSTLQQEAARKLGFTTKRTMQVAQKLYEGVAIGEEGTVGLISYMRTDSVALSAEAVTEIRDVIARDYGTRAVPDQPNVYKTKSKNAQEAHEAVRPTSALRTPAQVSRFLEDDARRLYELIWKRTVASQMVPATLNTVSVDLAAGSEHSFRVSGTTVVDPGFLAVYEEGKDSKTADEDDEGRKLPAMKTGDRIPLERIHTDQHFTEPPPRFSEASLVKTLEEYGIGRPSTYASIIATLLFRKYVELDNRRFRPSDVGRAVSNFLSGHFTQYVDYDFTAKLEDELDAVSRGEEEWIPLMERFWAPFKQLVEEKKESVDRNAATGARELGTDPKTGLPVSVRLGRFGPYAAIGSTAEGVEEKPTFASLRPGQSMHTISLEDALELFKLPRKLGLDKDEEVSVGIGRFGAFAKRGSVYASLKKEDDPYTVDLARAVFLIEEKEEIARNRIIKSFDGSDIQVLNGRYGPYISDGKLNGRIPKDREPASLTLEEVVKLMEETGKPMRKGFGKKAVAKKAPAKKAAKTAVAKKAPAKKAPAKKAAKKTAKKATKKAAAKKASKKAVAKKAAT</sequence>
<feature type="region of interest" description="Disordered" evidence="9">
    <location>
        <begin position="768"/>
        <end position="830"/>
    </location>
</feature>
<dbReference type="InterPro" id="IPR025589">
    <property type="entry name" value="Toprim_C_rpt"/>
</dbReference>
<dbReference type="Pfam" id="PF13368">
    <property type="entry name" value="Toprim_C_rpt"/>
    <property type="match status" value="3"/>
</dbReference>
<dbReference type="InterPro" id="IPR023406">
    <property type="entry name" value="Topo_IA_AS"/>
</dbReference>
<keyword evidence="4" id="KW-0460">Magnesium</keyword>
<dbReference type="CDD" id="cd03363">
    <property type="entry name" value="TOPRIM_TopoIA_TopoI"/>
    <property type="match status" value="1"/>
</dbReference>
<dbReference type="InterPro" id="IPR000380">
    <property type="entry name" value="Topo_IA"/>
</dbReference>
<dbReference type="PANTHER" id="PTHR42785:SF1">
    <property type="entry name" value="DNA TOPOISOMERASE"/>
    <property type="match status" value="1"/>
</dbReference>
<feature type="site" description="Interaction with DNA" evidence="8">
    <location>
        <position position="505"/>
    </location>
</feature>
<dbReference type="SMART" id="SM00436">
    <property type="entry name" value="TOP1Bc"/>
    <property type="match status" value="1"/>
</dbReference>
<feature type="compositionally biased region" description="Basic residues" evidence="9">
    <location>
        <begin position="768"/>
        <end position="784"/>
    </location>
</feature>
<evidence type="ECO:0000256" key="8">
    <source>
        <dbReference type="HAMAP-Rule" id="MF_00952"/>
    </source>
</evidence>
<reference evidence="13" key="1">
    <citation type="journal article" date="2019" name="Int. J. Syst. Evol. Microbiol.">
        <title>The Global Catalogue of Microorganisms (GCM) 10K type strain sequencing project: providing services to taxonomists for standard genome sequencing and annotation.</title>
        <authorList>
            <consortium name="The Broad Institute Genomics Platform"/>
            <consortium name="The Broad Institute Genome Sequencing Center for Infectious Disease"/>
            <person name="Wu L."/>
            <person name="Ma J."/>
        </authorList>
    </citation>
    <scope>NUCLEOTIDE SEQUENCE [LARGE SCALE GENOMIC DNA]</scope>
    <source>
        <strain evidence="13">CCUG 55491</strain>
    </source>
</reference>
<dbReference type="InterPro" id="IPR013825">
    <property type="entry name" value="Topo_IA_cen_sub2"/>
</dbReference>
<dbReference type="HAMAP" id="MF_00952">
    <property type="entry name" value="Topoisom_1_prok"/>
    <property type="match status" value="1"/>
</dbReference>
<dbReference type="PROSITE" id="PS52039">
    <property type="entry name" value="TOPO_IA_2"/>
    <property type="match status" value="1"/>
</dbReference>
<feature type="site" description="Interaction with DNA" evidence="8">
    <location>
        <position position="147"/>
    </location>
</feature>
<evidence type="ECO:0000259" key="11">
    <source>
        <dbReference type="PROSITE" id="PS52039"/>
    </source>
</evidence>
<name>A0ABW2YMT4_9GAMM</name>
<feature type="site" description="Interaction with DNA" evidence="8">
    <location>
        <position position="143"/>
    </location>
</feature>
<feature type="site" description="Interaction with DNA" evidence="8">
    <location>
        <position position="144"/>
    </location>
</feature>
<keyword evidence="6 8" id="KW-0238">DNA-binding</keyword>
<comment type="caution">
    <text evidence="8">Lacks conserved residue(s) required for the propagation of feature annotation.</text>
</comment>
<dbReference type="InterPro" id="IPR013824">
    <property type="entry name" value="Topo_IA_cen_sub1"/>
</dbReference>
<dbReference type="InterPro" id="IPR013497">
    <property type="entry name" value="Topo_IA_cen"/>
</dbReference>
<dbReference type="Gene3D" id="1.10.460.10">
    <property type="entry name" value="Topoisomerase I, domain 2"/>
    <property type="match status" value="1"/>
</dbReference>
<dbReference type="PRINTS" id="PR00417">
    <property type="entry name" value="PRTPISMRASEI"/>
</dbReference>
<evidence type="ECO:0000256" key="2">
    <source>
        <dbReference type="ARBA" id="ARBA00009446"/>
    </source>
</evidence>
<dbReference type="InterPro" id="IPR034149">
    <property type="entry name" value="TOPRIM_TopoI"/>
</dbReference>
<dbReference type="Pfam" id="PF01751">
    <property type="entry name" value="Toprim"/>
    <property type="match status" value="1"/>
</dbReference>
<feature type="region of interest" description="Interaction with DNA" evidence="8">
    <location>
        <begin position="167"/>
        <end position="172"/>
    </location>
</feature>
<comment type="catalytic activity">
    <reaction evidence="1 8">
        <text>ATP-independent breakage of single-stranded DNA, followed by passage and rejoining.</text>
        <dbReference type="EC" id="5.6.2.1"/>
    </reaction>
</comment>
<keyword evidence="3" id="KW-0479">Metal-binding</keyword>
<evidence type="ECO:0000256" key="9">
    <source>
        <dbReference type="SAM" id="MobiDB-lite"/>
    </source>
</evidence>
<feature type="domain" description="Topo IA-type catalytic" evidence="11">
    <location>
        <begin position="133"/>
        <end position="573"/>
    </location>
</feature>
<dbReference type="GO" id="GO:0003917">
    <property type="term" value="F:DNA topoisomerase type I (single strand cut, ATP-independent) activity"/>
    <property type="evidence" value="ECO:0007669"/>
    <property type="project" value="UniProtKB-EC"/>
</dbReference>
<dbReference type="InterPro" id="IPR013826">
    <property type="entry name" value="Topo_IA_cen_sub3"/>
</dbReference>
<comment type="similarity">
    <text evidence="2 8">Belongs to the type IA topoisomerase family.</text>
</comment>
<gene>
    <name evidence="8" type="primary">topA</name>
    <name evidence="12" type="ORF">ACFQZQ_05770</name>
</gene>
<dbReference type="InterPro" id="IPR028612">
    <property type="entry name" value="Topoisom_1_IA"/>
</dbReference>
<dbReference type="InterPro" id="IPR005733">
    <property type="entry name" value="TopoI_bac-type"/>
</dbReference>
<comment type="function">
    <text evidence="8">Releases the supercoiling and torsional tension of DNA, which is introduced during the DNA replication and transcription, by transiently cleaving and rejoining one strand of the DNA duplex. Introduces a single-strand break via transesterification at a target site in duplex DNA. The scissile phosphodiester is attacked by the catalytic tyrosine of the enzyme, resulting in the formation of a DNA-(5'-phosphotyrosyl)-enzyme intermediate and the expulsion of a 3'-OH DNA strand. The free DNA strand then undergoes passage around the unbroken strand, thus removing DNA supercoils. Finally, in the religation step, the DNA 3'-OH attacks the covalent intermediate to expel the active-site tyrosine and restore the DNA phosphodiester backbone.</text>
</comment>
<dbReference type="InterPro" id="IPR003602">
    <property type="entry name" value="Topo_IA_DNA-bd_dom"/>
</dbReference>
<comment type="subunit">
    <text evidence="8">Monomer.</text>
</comment>
<dbReference type="Gene3D" id="3.40.50.140">
    <property type="match status" value="1"/>
</dbReference>
<dbReference type="SMART" id="SM00493">
    <property type="entry name" value="TOPRIM"/>
    <property type="match status" value="1"/>
</dbReference>
<dbReference type="NCBIfam" id="TIGR01051">
    <property type="entry name" value="topA_bact"/>
    <property type="match status" value="1"/>
</dbReference>
<keyword evidence="7 8" id="KW-0413">Isomerase</keyword>
<dbReference type="InterPro" id="IPR006171">
    <property type="entry name" value="TOPRIM_dom"/>
</dbReference>
<feature type="site" description="Interaction with DNA" evidence="8">
    <location>
        <position position="310"/>
    </location>
</feature>
<dbReference type="InterPro" id="IPR023405">
    <property type="entry name" value="Topo_IA_core_domain"/>
</dbReference>
<dbReference type="NCBIfam" id="NF006451">
    <property type="entry name" value="PRK08780.1"/>
    <property type="match status" value="1"/>
</dbReference>
<evidence type="ECO:0000256" key="3">
    <source>
        <dbReference type="ARBA" id="ARBA00022723"/>
    </source>
</evidence>
<evidence type="ECO:0000259" key="10">
    <source>
        <dbReference type="PROSITE" id="PS50880"/>
    </source>
</evidence>
<dbReference type="Pfam" id="PF01131">
    <property type="entry name" value="Topoisom_bac"/>
    <property type="match status" value="1"/>
</dbReference>
<feature type="site" description="Interaction with DNA" evidence="8">
    <location>
        <position position="33"/>
    </location>
</feature>
<feature type="region of interest" description="Disordered" evidence="9">
    <location>
        <begin position="339"/>
        <end position="362"/>
    </location>
</feature>
<dbReference type="CDD" id="cd00186">
    <property type="entry name" value="TOP1Ac"/>
    <property type="match status" value="1"/>
</dbReference>
<dbReference type="RefSeq" id="WP_386811761.1">
    <property type="nucleotide sequence ID" value="NZ_JBHTIH010000003.1"/>
</dbReference>
<dbReference type="PROSITE" id="PS00396">
    <property type="entry name" value="TOPO_IA_1"/>
    <property type="match status" value="1"/>
</dbReference>
<feature type="site" description="Interaction with DNA" evidence="8">
    <location>
        <position position="159"/>
    </location>
</feature>
<evidence type="ECO:0000256" key="4">
    <source>
        <dbReference type="ARBA" id="ARBA00022842"/>
    </source>
</evidence>